<accession>A0ACC1RQJ6</accession>
<evidence type="ECO:0000313" key="2">
    <source>
        <dbReference type="Proteomes" id="UP001148629"/>
    </source>
</evidence>
<keyword evidence="2" id="KW-1185">Reference proteome</keyword>
<sequence>MVYFQPGGYIKNTASRVNATELVQTSDNNIIFVNFGYRVGLFGFLASNEVKEDGDLNAGFLVVTPIMSSFMESPPELEPLLYTSQPTAAVTKVSSLAPFPESTFMPGQPKVDDLEYQFERVVNATDCYEEDDRMACLRSKSSEELQGQNGKAPFDGRTYRAYFYWAPCTDGDMFPDYPSNLYEKGDFVKVPTLIGACTNEGSGYAVNAGSSAQFIRFMQNEYPYLTEEDTETILDLYPREPQLPKHDIWFPSASRAYGEVTFICPVNNVLNAIASHSDDDAKLWAVVFPHVANGPAVFGPNMVASSAKASYLTYNAPMIPIVMNYWISFVRALDPNKHRYEDTPRWETWGDDQRRLLFELGNVTMESVDKGERERCEAWLDMGDSTKQ</sequence>
<dbReference type="EMBL" id="JANRMS010002230">
    <property type="protein sequence ID" value="KAJ3523570.1"/>
    <property type="molecule type" value="Genomic_DNA"/>
</dbReference>
<name>A0ACC1RQJ6_9HYPO</name>
<dbReference type="Proteomes" id="UP001148629">
    <property type="component" value="Unassembled WGS sequence"/>
</dbReference>
<organism evidence="1 2">
    <name type="scientific">Fusarium decemcellulare</name>
    <dbReference type="NCBI Taxonomy" id="57161"/>
    <lineage>
        <taxon>Eukaryota</taxon>
        <taxon>Fungi</taxon>
        <taxon>Dikarya</taxon>
        <taxon>Ascomycota</taxon>
        <taxon>Pezizomycotina</taxon>
        <taxon>Sordariomycetes</taxon>
        <taxon>Hypocreomycetidae</taxon>
        <taxon>Hypocreales</taxon>
        <taxon>Nectriaceae</taxon>
        <taxon>Fusarium</taxon>
        <taxon>Fusarium decemcellulare species complex</taxon>
    </lineage>
</organism>
<reference evidence="1" key="1">
    <citation type="submission" date="2022-08" db="EMBL/GenBank/DDBJ databases">
        <title>Genome Sequence of Fusarium decemcellulare.</title>
        <authorList>
            <person name="Buettner E."/>
        </authorList>
    </citation>
    <scope>NUCLEOTIDE SEQUENCE</scope>
    <source>
        <strain evidence="1">Babe19</strain>
    </source>
</reference>
<gene>
    <name evidence="1" type="ORF">NM208_g12401</name>
</gene>
<comment type="caution">
    <text evidence="1">The sequence shown here is derived from an EMBL/GenBank/DDBJ whole genome shotgun (WGS) entry which is preliminary data.</text>
</comment>
<protein>
    <submittedName>
        <fullName evidence="1">Uncharacterized protein</fullName>
    </submittedName>
</protein>
<evidence type="ECO:0000313" key="1">
    <source>
        <dbReference type="EMBL" id="KAJ3523570.1"/>
    </source>
</evidence>
<proteinExistence type="predicted"/>